<evidence type="ECO:0000256" key="3">
    <source>
        <dbReference type="SAM" id="Phobius"/>
    </source>
</evidence>
<keyword evidence="1" id="KW-0805">Transcription regulation</keyword>
<proteinExistence type="predicted"/>
<dbReference type="InterPro" id="IPR041916">
    <property type="entry name" value="Anti_sigma_zinc_sf"/>
</dbReference>
<organism evidence="5 6">
    <name type="scientific">Streptomyces xinghaiensis</name>
    <dbReference type="NCBI Taxonomy" id="1038928"/>
    <lineage>
        <taxon>Bacteria</taxon>
        <taxon>Bacillati</taxon>
        <taxon>Actinomycetota</taxon>
        <taxon>Actinomycetes</taxon>
        <taxon>Kitasatosporales</taxon>
        <taxon>Streptomycetaceae</taxon>
        <taxon>Streptomyces</taxon>
    </lineage>
</organism>
<evidence type="ECO:0000256" key="2">
    <source>
        <dbReference type="ARBA" id="ARBA00023163"/>
    </source>
</evidence>
<dbReference type="RefSeq" id="WP_043469729.1">
    <property type="nucleotide sequence ID" value="NZ_CP134822.1"/>
</dbReference>
<keyword evidence="3" id="KW-0472">Membrane</keyword>
<sequence>MTAPPERNSEHEAVGAYALGILDPGEAERFELHLAGCNYCAAQLDEFMGIEPLLARLAETPAAVPDPAVLHTKPSPQVLPKLLGEVNAHRRKIRRRGRYMLAAAAALVLGGPPVAVWATAGGSDGGSGNPPVQAASAEAVWQAMDTKVSGTDPGSKVSATVATAQKPHGTNVVLELKNVKGPEKCSLFVVSKNGNEEVVSSWAVPKWGYGIPDSPDPKGKDPLYVYGGSAMSTNEIDHFEVRTFDGERLVTVKN</sequence>
<dbReference type="InterPro" id="IPR027383">
    <property type="entry name" value="Znf_put"/>
</dbReference>
<protein>
    <submittedName>
        <fullName evidence="5">Zf-HC2 domain-containing protein</fullName>
    </submittedName>
</protein>
<dbReference type="OrthoDB" id="5185837at2"/>
<reference evidence="5 6" key="1">
    <citation type="journal article" date="2014" name="Genome Announc.">
        <title>Draft Genome Sequence of Streptomyces fradiae ATCC 19609, a Strain Highly Sensitive to Antibiotics.</title>
        <authorList>
            <person name="Bekker O.B."/>
            <person name="Klimina K.M."/>
            <person name="Vatlin A.A."/>
            <person name="Zakharevich N.V."/>
            <person name="Kasianov A.S."/>
            <person name="Danilenko V.N."/>
        </authorList>
    </citation>
    <scope>NUCLEOTIDE SEQUENCE [LARGE SCALE GENOMIC DNA]</scope>
    <source>
        <strain evidence="5 6">ATCC 19609</strain>
    </source>
</reference>
<keyword evidence="6" id="KW-1185">Reference proteome</keyword>
<accession>A0A420V7F3</accession>
<dbReference type="EMBL" id="JNAD02000002">
    <property type="protein sequence ID" value="RKM97849.1"/>
    <property type="molecule type" value="Genomic_DNA"/>
</dbReference>
<feature type="domain" description="Putative zinc-finger" evidence="4">
    <location>
        <begin position="12"/>
        <end position="40"/>
    </location>
</feature>
<keyword evidence="2" id="KW-0804">Transcription</keyword>
<evidence type="ECO:0000313" key="5">
    <source>
        <dbReference type="EMBL" id="RKM97849.1"/>
    </source>
</evidence>
<keyword evidence="3" id="KW-1133">Transmembrane helix</keyword>
<feature type="transmembrane region" description="Helical" evidence="3">
    <location>
        <begin position="99"/>
        <end position="120"/>
    </location>
</feature>
<dbReference type="Gene3D" id="1.10.10.1320">
    <property type="entry name" value="Anti-sigma factor, zinc-finger domain"/>
    <property type="match status" value="1"/>
</dbReference>
<name>A0A420V7F3_9ACTN</name>
<comment type="caution">
    <text evidence="5">The sequence shown here is derived from an EMBL/GenBank/DDBJ whole genome shotgun (WGS) entry which is preliminary data.</text>
</comment>
<evidence type="ECO:0000256" key="1">
    <source>
        <dbReference type="ARBA" id="ARBA00023015"/>
    </source>
</evidence>
<keyword evidence="3" id="KW-0812">Transmembrane</keyword>
<evidence type="ECO:0000313" key="6">
    <source>
        <dbReference type="Proteomes" id="UP000028058"/>
    </source>
</evidence>
<gene>
    <name evidence="5" type="ORF">SFRA_004645</name>
</gene>
<evidence type="ECO:0000259" key="4">
    <source>
        <dbReference type="Pfam" id="PF13490"/>
    </source>
</evidence>
<dbReference type="AlphaFoldDB" id="A0A420V7F3"/>
<dbReference type="Pfam" id="PF13490">
    <property type="entry name" value="zf-HC2"/>
    <property type="match status" value="1"/>
</dbReference>
<dbReference type="Proteomes" id="UP000028058">
    <property type="component" value="Unassembled WGS sequence"/>
</dbReference>